<dbReference type="EMBL" id="JABYQT010000019">
    <property type="protein sequence ID" value="MBZ5489229.1"/>
    <property type="molecule type" value="Genomic_DNA"/>
</dbReference>
<keyword evidence="2" id="KW-1185">Reference proteome</keyword>
<name>A0ACC5VZP9_9GAMM</name>
<protein>
    <submittedName>
        <fullName evidence="1">Uncharacterized protein</fullName>
    </submittedName>
</protein>
<proteinExistence type="predicted"/>
<dbReference type="Proteomes" id="UP001319846">
    <property type="component" value="Unassembled WGS sequence"/>
</dbReference>
<accession>A0ACC5VZP9</accession>
<evidence type="ECO:0000313" key="1">
    <source>
        <dbReference type="EMBL" id="MBZ5489229.1"/>
    </source>
</evidence>
<evidence type="ECO:0000313" key="2">
    <source>
        <dbReference type="Proteomes" id="UP001319846"/>
    </source>
</evidence>
<gene>
    <name evidence="1" type="ORF">HW452_17045</name>
</gene>
<sequence length="252" mass="27569">MRGLKIWQAILLMAITLPACANSPSYSTEPDYYFSDPSQRALAVAAGRGDTEAMQQALDQGADPNMPGKDGMTPLFWSATDTMGANIEGFRYLLAHGGDPNLVIIDEDKPGKSTIYLIYLAFTQTDPAFLEAALETGADPNTIVNTSRGNTLLFERQLDFYIDHVKLLLAYGADVNHRGQFQAPPLNRALYGSEYKAALAFVEAGADPTLENEVNGATALGIIKEFHDREGGYDYNQLIKALKNKGYLEESF</sequence>
<reference evidence="1" key="1">
    <citation type="submission" date="2020-06" db="EMBL/GenBank/DDBJ databases">
        <title>Whole Genome Sequence of Halomonas aquamarina MB598.</title>
        <authorList>
            <person name="Pervaiz M."/>
            <person name="Fariq A."/>
            <person name="Yasmin A."/>
            <person name="Welch M."/>
        </authorList>
    </citation>
    <scope>NUCLEOTIDE SEQUENCE</scope>
    <source>
        <strain evidence="1">MB598</strain>
    </source>
</reference>
<comment type="caution">
    <text evidence="1">The sequence shown here is derived from an EMBL/GenBank/DDBJ whole genome shotgun (WGS) entry which is preliminary data.</text>
</comment>
<organism evidence="1 2">
    <name type="scientific">Vreelandella aquamarina</name>
    <dbReference type="NCBI Taxonomy" id="77097"/>
    <lineage>
        <taxon>Bacteria</taxon>
        <taxon>Pseudomonadati</taxon>
        <taxon>Pseudomonadota</taxon>
        <taxon>Gammaproteobacteria</taxon>
        <taxon>Oceanospirillales</taxon>
        <taxon>Halomonadaceae</taxon>
        <taxon>Vreelandella</taxon>
    </lineage>
</organism>